<gene>
    <name evidence="5" type="ORF">Osc7112_3854</name>
</gene>
<reference evidence="5 6" key="1">
    <citation type="submission" date="2012-05" db="EMBL/GenBank/DDBJ databases">
        <title>Finished chromosome of genome of Oscillatoria sp. PCC 7112.</title>
        <authorList>
            <consortium name="US DOE Joint Genome Institute"/>
            <person name="Gugger M."/>
            <person name="Coursin T."/>
            <person name="Rippka R."/>
            <person name="Tandeau De Marsac N."/>
            <person name="Huntemann M."/>
            <person name="Wei C.-L."/>
            <person name="Han J."/>
            <person name="Detter J.C."/>
            <person name="Han C."/>
            <person name="Tapia R."/>
            <person name="Davenport K."/>
            <person name="Daligault H."/>
            <person name="Erkkila T."/>
            <person name="Gu W."/>
            <person name="Munk A.C.C."/>
            <person name="Teshima H."/>
            <person name="Xu Y."/>
            <person name="Chain P."/>
            <person name="Chen A."/>
            <person name="Krypides N."/>
            <person name="Mavromatis K."/>
            <person name="Markowitz V."/>
            <person name="Szeto E."/>
            <person name="Ivanova N."/>
            <person name="Mikhailova N."/>
            <person name="Ovchinnikova G."/>
            <person name="Pagani I."/>
            <person name="Pati A."/>
            <person name="Goodwin L."/>
            <person name="Peters L."/>
            <person name="Pitluck S."/>
            <person name="Woyke T."/>
            <person name="Kerfeld C."/>
        </authorList>
    </citation>
    <scope>NUCLEOTIDE SEQUENCE [LARGE SCALE GENOMIC DNA]</scope>
    <source>
        <strain evidence="5 6">PCC 7112</strain>
    </source>
</reference>
<dbReference type="STRING" id="179408.Osc7112_3854"/>
<dbReference type="InterPro" id="IPR029787">
    <property type="entry name" value="Nucleotide_cyclase"/>
</dbReference>
<dbReference type="SUPFAM" id="SSF52172">
    <property type="entry name" value="CheY-like"/>
    <property type="match status" value="1"/>
</dbReference>
<dbReference type="CDD" id="cd01949">
    <property type="entry name" value="GGDEF"/>
    <property type="match status" value="1"/>
</dbReference>
<dbReference type="Pfam" id="PF00072">
    <property type="entry name" value="Response_reg"/>
    <property type="match status" value="1"/>
</dbReference>
<name>K9VJS2_9CYAN</name>
<dbReference type="GO" id="GO:0000160">
    <property type="term" value="P:phosphorelay signal transduction system"/>
    <property type="evidence" value="ECO:0007669"/>
    <property type="project" value="InterPro"/>
</dbReference>
<dbReference type="eggNOG" id="COG5001">
    <property type="taxonomic scope" value="Bacteria"/>
</dbReference>
<dbReference type="InterPro" id="IPR000160">
    <property type="entry name" value="GGDEF_dom"/>
</dbReference>
<dbReference type="InterPro" id="IPR035919">
    <property type="entry name" value="EAL_sf"/>
</dbReference>
<evidence type="ECO:0000313" key="6">
    <source>
        <dbReference type="Proteomes" id="UP000010478"/>
    </source>
</evidence>
<dbReference type="SUPFAM" id="SSF141868">
    <property type="entry name" value="EAL domain-like"/>
    <property type="match status" value="1"/>
</dbReference>
<feature type="domain" description="EAL" evidence="3">
    <location>
        <begin position="295"/>
        <end position="549"/>
    </location>
</feature>
<evidence type="ECO:0000256" key="1">
    <source>
        <dbReference type="PROSITE-ProRule" id="PRU00169"/>
    </source>
</evidence>
<dbReference type="Pfam" id="PF00990">
    <property type="entry name" value="GGDEF"/>
    <property type="match status" value="1"/>
</dbReference>
<dbReference type="Pfam" id="PF00563">
    <property type="entry name" value="EAL"/>
    <property type="match status" value="1"/>
</dbReference>
<dbReference type="SMART" id="SM00448">
    <property type="entry name" value="REC"/>
    <property type="match status" value="1"/>
</dbReference>
<dbReference type="PANTHER" id="PTHR33121:SF71">
    <property type="entry name" value="OXYGEN SENSOR PROTEIN DOSP"/>
    <property type="match status" value="1"/>
</dbReference>
<dbReference type="FunFam" id="3.20.20.450:FF:000001">
    <property type="entry name" value="Cyclic di-GMP phosphodiesterase yahA"/>
    <property type="match status" value="1"/>
</dbReference>
<dbReference type="Proteomes" id="UP000010478">
    <property type="component" value="Chromosome"/>
</dbReference>
<dbReference type="PROSITE" id="PS50887">
    <property type="entry name" value="GGDEF"/>
    <property type="match status" value="1"/>
</dbReference>
<evidence type="ECO:0000259" key="3">
    <source>
        <dbReference type="PROSITE" id="PS50883"/>
    </source>
</evidence>
<dbReference type="NCBIfam" id="TIGR00254">
    <property type="entry name" value="GGDEF"/>
    <property type="match status" value="1"/>
</dbReference>
<dbReference type="SMART" id="SM00267">
    <property type="entry name" value="GGDEF"/>
    <property type="match status" value="1"/>
</dbReference>
<dbReference type="Gene3D" id="3.20.20.450">
    <property type="entry name" value="EAL domain"/>
    <property type="match status" value="1"/>
</dbReference>
<dbReference type="InterPro" id="IPR001633">
    <property type="entry name" value="EAL_dom"/>
</dbReference>
<dbReference type="RefSeq" id="WP_015177449.1">
    <property type="nucleotide sequence ID" value="NC_019729.1"/>
</dbReference>
<dbReference type="InterPro" id="IPR050706">
    <property type="entry name" value="Cyclic-di-GMP_PDE-like"/>
</dbReference>
<dbReference type="InterPro" id="IPR011006">
    <property type="entry name" value="CheY-like_superfamily"/>
</dbReference>
<dbReference type="HOGENOM" id="CLU_000445_70_50_3"/>
<proteinExistence type="predicted"/>
<keyword evidence="1" id="KW-0597">Phosphoprotein</keyword>
<dbReference type="CDD" id="cd17534">
    <property type="entry name" value="REC_DC-like"/>
    <property type="match status" value="1"/>
</dbReference>
<dbReference type="SUPFAM" id="SSF55073">
    <property type="entry name" value="Nucleotide cyclase"/>
    <property type="match status" value="1"/>
</dbReference>
<keyword evidence="6" id="KW-1185">Reference proteome</keyword>
<evidence type="ECO:0000259" key="4">
    <source>
        <dbReference type="PROSITE" id="PS50887"/>
    </source>
</evidence>
<feature type="domain" description="GGDEF" evidence="4">
    <location>
        <begin position="153"/>
        <end position="286"/>
    </location>
</feature>
<dbReference type="GO" id="GO:0071111">
    <property type="term" value="F:cyclic-guanylate-specific phosphodiesterase activity"/>
    <property type="evidence" value="ECO:0007669"/>
    <property type="project" value="InterPro"/>
</dbReference>
<evidence type="ECO:0000259" key="2">
    <source>
        <dbReference type="PROSITE" id="PS50110"/>
    </source>
</evidence>
<organism evidence="5 6">
    <name type="scientific">Phormidium nigroviride PCC 7112</name>
    <dbReference type="NCBI Taxonomy" id="179408"/>
    <lineage>
        <taxon>Bacteria</taxon>
        <taxon>Bacillati</taxon>
        <taxon>Cyanobacteriota</taxon>
        <taxon>Cyanophyceae</taxon>
        <taxon>Oscillatoriophycideae</taxon>
        <taxon>Oscillatoriales</taxon>
        <taxon>Oscillatoriaceae</taxon>
        <taxon>Phormidium</taxon>
    </lineage>
</organism>
<dbReference type="SMART" id="SM00052">
    <property type="entry name" value="EAL"/>
    <property type="match status" value="1"/>
</dbReference>
<dbReference type="AlphaFoldDB" id="K9VJS2"/>
<evidence type="ECO:0000313" key="5">
    <source>
        <dbReference type="EMBL" id="AFZ08196.1"/>
    </source>
</evidence>
<dbReference type="PATRIC" id="fig|179408.3.peg.4752"/>
<dbReference type="InterPro" id="IPR043128">
    <property type="entry name" value="Rev_trsase/Diguanyl_cyclase"/>
</dbReference>
<protein>
    <submittedName>
        <fullName evidence="5">Response regulator receiver modulated diguanylate cyclase/phosphodiesterase</fullName>
    </submittedName>
</protein>
<dbReference type="KEGG" id="oni:Osc7112_3854"/>
<dbReference type="Gene3D" id="3.30.70.270">
    <property type="match status" value="1"/>
</dbReference>
<dbReference type="PROSITE" id="PS50110">
    <property type="entry name" value="RESPONSE_REGULATORY"/>
    <property type="match status" value="1"/>
</dbReference>
<dbReference type="InterPro" id="IPR001789">
    <property type="entry name" value="Sig_transdc_resp-reg_receiver"/>
</dbReference>
<sequence>MSNKKILIVEDESIIAEDISDCLISLGYRITGMVYSGEEAIESAAKLRPDLVLMDVNLQGEIDGIAAAEEIRLRFQIPVVYLTAYADETTLRRVNSTKPFGYIVKPFEEKNLHTTIQLAFYRHQYDSLTNLPNRSFLREKLSLVLDGQKELSGVVPVVTLSLDKINRINSTWGHDIGDSVLCTIAQRLTNCMENINIVARLEAAEFALILKPVADKQDVAKIAQNILDIVSQGMIVKDCEVYVTASMGICLYPGDGTDGDEMLKNAYIAMYQSQQKGGNTYHFYTAKNANFFINTLLQETCLRQALKSSEFEIYYQPQIEIKTGKIIGAEALVRWNHPERGRVSPGEFIPMAEEMGLIAPLGEWVLETACRQNKTWQRAGLSPLRVAVNVSARQFERKNFTERVREILTETDLDPKCLELELTESLVLQDEIAAAKALMVWRDMGIRIAIDDFGTGYSSLSYPKRFPFDAIKIDKSFIRDIADDRQNAAITIAIIQMAHCMNMTVVAEGVENKQELDFLCEHECDEIQGYLFSQALPRAEFEALLKSDKCWNLDRFRLQSSGIVDC</sequence>
<dbReference type="CDD" id="cd01948">
    <property type="entry name" value="EAL"/>
    <property type="match status" value="1"/>
</dbReference>
<dbReference type="EMBL" id="CP003614">
    <property type="protein sequence ID" value="AFZ08196.1"/>
    <property type="molecule type" value="Genomic_DNA"/>
</dbReference>
<dbReference type="OrthoDB" id="9805474at2"/>
<dbReference type="PROSITE" id="PS50883">
    <property type="entry name" value="EAL"/>
    <property type="match status" value="1"/>
</dbReference>
<dbReference type="Gene3D" id="3.40.50.2300">
    <property type="match status" value="1"/>
</dbReference>
<accession>K9VJS2</accession>
<feature type="domain" description="Response regulatory" evidence="2">
    <location>
        <begin position="5"/>
        <end position="120"/>
    </location>
</feature>
<feature type="modified residue" description="4-aspartylphosphate" evidence="1">
    <location>
        <position position="55"/>
    </location>
</feature>
<dbReference type="PANTHER" id="PTHR33121">
    <property type="entry name" value="CYCLIC DI-GMP PHOSPHODIESTERASE PDEF"/>
    <property type="match status" value="1"/>
</dbReference>